<dbReference type="AlphaFoldDB" id="A0A150GUD4"/>
<evidence type="ECO:0000313" key="9">
    <source>
        <dbReference type="Proteomes" id="UP000075714"/>
    </source>
</evidence>
<sequence>MGLVLISEWGHRIRSHRATRSVFSLTLLVAIIYCALYLAVGPDLLPGGNAWSTLLIFIAAHVGGAVCGVLGLPPLLGMLLAGLLLRNATPALVSGLPPSWSATFRALALGTIFLRSGLELDLQMFRRVGPAAVRLLLIPGLVEAFTTAGVAMGVLRMPPFWALTMGFILKAVGPAVVIQTMFDLQKRGLGALLFALYRFNFRGGGALAALVLGMAVNVLWERGSLFFWGLGRRSGLTRGPQPRYASEVEARVGLFWRVVAQPLLFGIIGSLVNLRTVSGAVIPRSLAIIVVGMAVRIPTTFLAMTGAGLTLRERVFVAIAWTPKATVQAALGAQPLDMIRTAAGPDSPLMEVGHQILTTSVFAILVCANVGVSLIHALAPRWLHRTAPTAKVLEAASGGGGGGGEGRDAAIAAEPSAPPAAAHGGNASEGSGEDSGAHTGGGAVASGATPLRLGPIGYNWAEESYSPTPRSLARSTVGGAALAMAAAAASRDGPGGIWCRCDKGDDTGSAGEGGVGKAAAAGHKVVAAAGAEVALYGPQGALLPPTQRRPARHRLSTHGQPRRTASRGNLFGDGNSTDGGGAVSGSASRRLSAVGGGTLNVMGMGLGFAMTRRHSAPVTIDVERLEQGLLTAPTEPAVHAPQPAAAAVTGGVSAVQLAALTAQLVELEAAASGIAQLAARVAAAPPAPAPPAGFAPATGGGAAAAGPSGAVGAESSDPTAAAATAVDEAAELADRAAALQAAAAGLRQQLAAAVASTAVREGGDEDTAAEEELPTETARAFFRRAGQVMQEVGLPGDEGDAAVAPGGDVDGGKTGASFDPAREIPDEEKGLSV</sequence>
<dbReference type="PANTHER" id="PTHR31102">
    <property type="match status" value="1"/>
</dbReference>
<evidence type="ECO:0000256" key="4">
    <source>
        <dbReference type="ARBA" id="ARBA00023136"/>
    </source>
</evidence>
<organism evidence="8 9">
    <name type="scientific">Gonium pectorale</name>
    <name type="common">Green alga</name>
    <dbReference type="NCBI Taxonomy" id="33097"/>
    <lineage>
        <taxon>Eukaryota</taxon>
        <taxon>Viridiplantae</taxon>
        <taxon>Chlorophyta</taxon>
        <taxon>core chlorophytes</taxon>
        <taxon>Chlorophyceae</taxon>
        <taxon>CS clade</taxon>
        <taxon>Chlamydomonadales</taxon>
        <taxon>Volvocaceae</taxon>
        <taxon>Gonium</taxon>
    </lineage>
</organism>
<protein>
    <recommendedName>
        <fullName evidence="7">Cation/H+ exchanger transmembrane domain-containing protein</fullName>
    </recommendedName>
</protein>
<name>A0A150GUD4_GONPE</name>
<comment type="subcellular location">
    <subcellularLocation>
        <location evidence="1">Membrane</location>
        <topology evidence="1">Multi-pass membrane protein</topology>
    </subcellularLocation>
</comment>
<comment type="caution">
    <text evidence="8">The sequence shown here is derived from an EMBL/GenBank/DDBJ whole genome shotgun (WGS) entry which is preliminary data.</text>
</comment>
<dbReference type="PANTHER" id="PTHR31102:SF1">
    <property type="entry name" value="CATION_H+ EXCHANGER DOMAIN-CONTAINING PROTEIN"/>
    <property type="match status" value="1"/>
</dbReference>
<dbReference type="EMBL" id="LSYV01000008">
    <property type="protein sequence ID" value="KXZ53431.1"/>
    <property type="molecule type" value="Genomic_DNA"/>
</dbReference>
<dbReference type="GO" id="GO:1902600">
    <property type="term" value="P:proton transmembrane transport"/>
    <property type="evidence" value="ECO:0007669"/>
    <property type="project" value="InterPro"/>
</dbReference>
<keyword evidence="3 6" id="KW-1133">Transmembrane helix</keyword>
<feature type="region of interest" description="Disordered" evidence="5">
    <location>
        <begin position="792"/>
        <end position="833"/>
    </location>
</feature>
<evidence type="ECO:0000259" key="7">
    <source>
        <dbReference type="Pfam" id="PF00999"/>
    </source>
</evidence>
<accession>A0A150GUD4</accession>
<dbReference type="Gene3D" id="1.20.1530.20">
    <property type="match status" value="1"/>
</dbReference>
<feature type="domain" description="Cation/H+ exchanger transmembrane" evidence="7">
    <location>
        <begin position="241"/>
        <end position="338"/>
    </location>
</feature>
<evidence type="ECO:0000256" key="3">
    <source>
        <dbReference type="ARBA" id="ARBA00022989"/>
    </source>
</evidence>
<dbReference type="Pfam" id="PF00999">
    <property type="entry name" value="Na_H_Exchanger"/>
    <property type="match status" value="2"/>
</dbReference>
<proteinExistence type="predicted"/>
<feature type="compositionally biased region" description="Basic residues" evidence="5">
    <location>
        <begin position="549"/>
        <end position="565"/>
    </location>
</feature>
<reference evidence="9" key="1">
    <citation type="journal article" date="2016" name="Nat. Commun.">
        <title>The Gonium pectorale genome demonstrates co-option of cell cycle regulation during the evolution of multicellularity.</title>
        <authorList>
            <person name="Hanschen E.R."/>
            <person name="Marriage T.N."/>
            <person name="Ferris P.J."/>
            <person name="Hamaji T."/>
            <person name="Toyoda A."/>
            <person name="Fujiyama A."/>
            <person name="Neme R."/>
            <person name="Noguchi H."/>
            <person name="Minakuchi Y."/>
            <person name="Suzuki M."/>
            <person name="Kawai-Toyooka H."/>
            <person name="Smith D.R."/>
            <person name="Sparks H."/>
            <person name="Anderson J."/>
            <person name="Bakaric R."/>
            <person name="Luria V."/>
            <person name="Karger A."/>
            <person name="Kirschner M.W."/>
            <person name="Durand P.M."/>
            <person name="Michod R.E."/>
            <person name="Nozaki H."/>
            <person name="Olson B.J."/>
        </authorList>
    </citation>
    <scope>NUCLEOTIDE SEQUENCE [LARGE SCALE GENOMIC DNA]</scope>
    <source>
        <strain evidence="9">NIES-2863</strain>
    </source>
</reference>
<evidence type="ECO:0000256" key="1">
    <source>
        <dbReference type="ARBA" id="ARBA00004141"/>
    </source>
</evidence>
<dbReference type="GO" id="GO:0016020">
    <property type="term" value="C:membrane"/>
    <property type="evidence" value="ECO:0007669"/>
    <property type="project" value="UniProtKB-SubCell"/>
</dbReference>
<feature type="region of interest" description="Disordered" evidence="5">
    <location>
        <begin position="542"/>
        <end position="588"/>
    </location>
</feature>
<evidence type="ECO:0000256" key="2">
    <source>
        <dbReference type="ARBA" id="ARBA00022692"/>
    </source>
</evidence>
<feature type="compositionally biased region" description="Low complexity" evidence="5">
    <location>
        <begin position="704"/>
        <end position="716"/>
    </location>
</feature>
<dbReference type="Proteomes" id="UP000075714">
    <property type="component" value="Unassembled WGS sequence"/>
</dbReference>
<dbReference type="InterPro" id="IPR038770">
    <property type="entry name" value="Na+/solute_symporter_sf"/>
</dbReference>
<feature type="region of interest" description="Disordered" evidence="5">
    <location>
        <begin position="685"/>
        <end position="716"/>
    </location>
</feature>
<feature type="transmembrane region" description="Helical" evidence="6">
    <location>
        <begin position="21"/>
        <end position="40"/>
    </location>
</feature>
<keyword evidence="9" id="KW-1185">Reference proteome</keyword>
<dbReference type="InterPro" id="IPR006153">
    <property type="entry name" value="Cation/H_exchanger_TM"/>
</dbReference>
<dbReference type="GO" id="GO:0015297">
    <property type="term" value="F:antiporter activity"/>
    <property type="evidence" value="ECO:0007669"/>
    <property type="project" value="InterPro"/>
</dbReference>
<feature type="domain" description="Cation/H+ exchanger transmembrane" evidence="7">
    <location>
        <begin position="59"/>
        <end position="195"/>
    </location>
</feature>
<feature type="transmembrane region" description="Helical" evidence="6">
    <location>
        <begin position="52"/>
        <end position="85"/>
    </location>
</feature>
<feature type="transmembrane region" description="Helical" evidence="6">
    <location>
        <begin position="132"/>
        <end position="154"/>
    </location>
</feature>
<feature type="transmembrane region" description="Helical" evidence="6">
    <location>
        <begin position="254"/>
        <end position="274"/>
    </location>
</feature>
<feature type="compositionally biased region" description="Basic and acidic residues" evidence="5">
    <location>
        <begin position="820"/>
        <end position="833"/>
    </location>
</feature>
<dbReference type="InterPro" id="IPR051843">
    <property type="entry name" value="CPA1_transporter"/>
</dbReference>
<feature type="transmembrane region" description="Helical" evidence="6">
    <location>
        <begin position="199"/>
        <end position="220"/>
    </location>
</feature>
<feature type="region of interest" description="Disordered" evidence="5">
    <location>
        <begin position="416"/>
        <end position="448"/>
    </location>
</feature>
<keyword evidence="4 6" id="KW-0472">Membrane</keyword>
<feature type="transmembrane region" description="Helical" evidence="6">
    <location>
        <begin position="160"/>
        <end position="178"/>
    </location>
</feature>
<feature type="transmembrane region" description="Helical" evidence="6">
    <location>
        <begin position="286"/>
        <end position="307"/>
    </location>
</feature>
<evidence type="ECO:0000256" key="5">
    <source>
        <dbReference type="SAM" id="MobiDB-lite"/>
    </source>
</evidence>
<dbReference type="OrthoDB" id="423807at2759"/>
<evidence type="ECO:0000313" key="8">
    <source>
        <dbReference type="EMBL" id="KXZ53431.1"/>
    </source>
</evidence>
<gene>
    <name evidence="8" type="ORF">GPECTOR_7g1329</name>
</gene>
<evidence type="ECO:0000256" key="6">
    <source>
        <dbReference type="SAM" id="Phobius"/>
    </source>
</evidence>
<keyword evidence="2 6" id="KW-0812">Transmembrane</keyword>